<organism evidence="1 2">
    <name type="scientific">Podospora bellae-mahoneyi</name>
    <dbReference type="NCBI Taxonomy" id="2093777"/>
    <lineage>
        <taxon>Eukaryota</taxon>
        <taxon>Fungi</taxon>
        <taxon>Dikarya</taxon>
        <taxon>Ascomycota</taxon>
        <taxon>Pezizomycotina</taxon>
        <taxon>Sordariomycetes</taxon>
        <taxon>Sordariomycetidae</taxon>
        <taxon>Sordariales</taxon>
        <taxon>Podosporaceae</taxon>
        <taxon>Podospora</taxon>
    </lineage>
</organism>
<dbReference type="Proteomes" id="UP001322138">
    <property type="component" value="Unassembled WGS sequence"/>
</dbReference>
<reference evidence="1 2" key="1">
    <citation type="journal article" date="2023" name="bioRxiv">
        <title>High-quality genome assemblies of four members of thePodospora anserinaspecies complex.</title>
        <authorList>
            <person name="Ament-Velasquez S.L."/>
            <person name="Vogan A.A."/>
            <person name="Wallerman O."/>
            <person name="Hartmann F."/>
            <person name="Gautier V."/>
            <person name="Silar P."/>
            <person name="Giraud T."/>
            <person name="Johannesson H."/>
        </authorList>
    </citation>
    <scope>NUCLEOTIDE SEQUENCE [LARGE SCALE GENOMIC DNA]</scope>
    <source>
        <strain evidence="1 2">CBS 112042</strain>
    </source>
</reference>
<dbReference type="RefSeq" id="XP_062732545.1">
    <property type="nucleotide sequence ID" value="XM_062878986.1"/>
</dbReference>
<keyword evidence="2" id="KW-1185">Reference proteome</keyword>
<proteinExistence type="predicted"/>
<evidence type="ECO:0000313" key="2">
    <source>
        <dbReference type="Proteomes" id="UP001322138"/>
    </source>
</evidence>
<comment type="caution">
    <text evidence="1">The sequence shown here is derived from an EMBL/GenBank/DDBJ whole genome shotgun (WGS) entry which is preliminary data.</text>
</comment>
<evidence type="ECO:0000313" key="1">
    <source>
        <dbReference type="EMBL" id="KAK4643569.1"/>
    </source>
</evidence>
<protein>
    <submittedName>
        <fullName evidence="1">Uncharacterized protein</fullName>
    </submittedName>
</protein>
<accession>A0ABR0FKI3</accession>
<dbReference type="EMBL" id="JAFFGZ010000006">
    <property type="protein sequence ID" value="KAK4643569.1"/>
    <property type="molecule type" value="Genomic_DNA"/>
</dbReference>
<gene>
    <name evidence="1" type="ORF">QC761_407086</name>
</gene>
<sequence>MSDVQPAFNTALRRVNATVLRVNQRRECIMGAKVLPNHEGTVGVTLQTWYSEHHRVNYISKDMLVALGWNYYTPDLGRTLNPRGGVFKPVGWVDLYVQQPTSPFDWKFVQFHVLDEPLGIEVFDTLGQPRRFDLIIGEASCAQLLGNAFDYQQYNFDPEGFEQQRQYDYALWEQQQLEILNREQQDYGRCDWNIFSLNQRGHPQALFWLRDFIKSVLFTTRGIYKEIDFRADFCVF</sequence>
<dbReference type="GeneID" id="87898467"/>
<name>A0ABR0FKI3_9PEZI</name>